<proteinExistence type="inferred from homology"/>
<sequence>CLHRRGAMAGEEAAAAAGPGSEQLLAEGKEPASGGYDGKCVFCRIARREEPGTALLPCQYEDLVCFRDIRPGAPHHYLVVPVEHMGNCKTLKSEHVMMEVGKSILQKNNFSDMNDIRYGDGSSCLK</sequence>
<keyword evidence="11" id="KW-1185">Reference proteome</keyword>
<dbReference type="Pfam" id="PF11969">
    <property type="entry name" value="DcpS_C"/>
    <property type="match status" value="1"/>
</dbReference>
<feature type="domain" description="HIT" evidence="9">
    <location>
        <begin position="41"/>
        <end position="126"/>
    </location>
</feature>
<keyword evidence="1" id="KW-0547">Nucleotide-binding</keyword>
<organism evidence="10 11">
    <name type="scientific">Phasianus colchicus</name>
    <name type="common">Common pheasant</name>
    <dbReference type="NCBI Taxonomy" id="9054"/>
    <lineage>
        <taxon>Eukaryota</taxon>
        <taxon>Metazoa</taxon>
        <taxon>Chordata</taxon>
        <taxon>Craniata</taxon>
        <taxon>Vertebrata</taxon>
        <taxon>Euteleostomi</taxon>
        <taxon>Archelosauria</taxon>
        <taxon>Archosauria</taxon>
        <taxon>Dinosauria</taxon>
        <taxon>Saurischia</taxon>
        <taxon>Theropoda</taxon>
        <taxon>Coelurosauria</taxon>
        <taxon>Aves</taxon>
        <taxon>Neognathae</taxon>
        <taxon>Galloanserae</taxon>
        <taxon>Galliformes</taxon>
        <taxon>Phasianidae</taxon>
        <taxon>Phasianinae</taxon>
        <taxon>Phasianus</taxon>
    </lineage>
</organism>
<evidence type="ECO:0000313" key="10">
    <source>
        <dbReference type="Ensembl" id="ENSPCLP00000016900.1"/>
    </source>
</evidence>
<dbReference type="Gene3D" id="3.30.428.10">
    <property type="entry name" value="HIT-like"/>
    <property type="match status" value="1"/>
</dbReference>
<dbReference type="InterPro" id="IPR011146">
    <property type="entry name" value="HIT-like"/>
</dbReference>
<dbReference type="PANTHER" id="PTHR12486">
    <property type="entry name" value="APRATAXIN-RELATED"/>
    <property type="match status" value="1"/>
</dbReference>
<evidence type="ECO:0000256" key="2">
    <source>
        <dbReference type="ARBA" id="ARBA00022801"/>
    </source>
</evidence>
<feature type="region of interest" description="Disordered" evidence="8">
    <location>
        <begin position="12"/>
        <end position="36"/>
    </location>
</feature>
<dbReference type="InterPro" id="IPR036265">
    <property type="entry name" value="HIT-like_sf"/>
</dbReference>
<name>A0A669QB59_PHACC</name>
<dbReference type="PANTHER" id="PTHR12486:SF5">
    <property type="entry name" value="ADENOSINE 5'-MONOPHOSPHORAMIDASE HINT3"/>
    <property type="match status" value="1"/>
</dbReference>
<dbReference type="AlphaFoldDB" id="A0A669QB59"/>
<evidence type="ECO:0000259" key="9">
    <source>
        <dbReference type="PROSITE" id="PS51084"/>
    </source>
</evidence>
<reference evidence="10" key="2">
    <citation type="submission" date="2025-09" db="UniProtKB">
        <authorList>
            <consortium name="Ensembl"/>
        </authorList>
    </citation>
    <scope>IDENTIFICATION</scope>
</reference>
<evidence type="ECO:0000256" key="7">
    <source>
        <dbReference type="PROSITE-ProRule" id="PRU00464"/>
    </source>
</evidence>
<comment type="caution">
    <text evidence="7">Lacks conserved residue(s) required for the propagation of feature annotation.</text>
</comment>
<keyword evidence="2" id="KW-0378">Hydrolase</keyword>
<evidence type="ECO:0000256" key="4">
    <source>
        <dbReference type="ARBA" id="ARBA00025764"/>
    </source>
</evidence>
<dbReference type="GO" id="GO:0016787">
    <property type="term" value="F:hydrolase activity"/>
    <property type="evidence" value="ECO:0007669"/>
    <property type="project" value="UniProtKB-KW"/>
</dbReference>
<evidence type="ECO:0000256" key="8">
    <source>
        <dbReference type="SAM" id="MobiDB-lite"/>
    </source>
</evidence>
<protein>
    <recommendedName>
        <fullName evidence="5">Adenosine 5'-monophosphoramidase HINT3</fullName>
    </recommendedName>
    <alternativeName>
        <fullName evidence="6">Histidine triad nucleotide-binding protein 3</fullName>
    </alternativeName>
</protein>
<dbReference type="PROSITE" id="PS51084">
    <property type="entry name" value="HIT_2"/>
    <property type="match status" value="1"/>
</dbReference>
<dbReference type="Proteomes" id="UP000472261">
    <property type="component" value="Unplaced"/>
</dbReference>
<dbReference type="Ensembl" id="ENSPCLT00000022537.1">
    <property type="protein sequence ID" value="ENSPCLP00000016900.1"/>
    <property type="gene ID" value="ENSPCLG00000014009.1"/>
</dbReference>
<evidence type="ECO:0000256" key="6">
    <source>
        <dbReference type="ARBA" id="ARBA00042361"/>
    </source>
</evidence>
<evidence type="ECO:0000313" key="11">
    <source>
        <dbReference type="Proteomes" id="UP000472261"/>
    </source>
</evidence>
<comment type="similarity">
    <text evidence="4">Belongs to the HINT family.</text>
</comment>
<accession>A0A669QB59</accession>
<dbReference type="SUPFAM" id="SSF54197">
    <property type="entry name" value="HIT-like"/>
    <property type="match status" value="1"/>
</dbReference>
<reference evidence="10" key="1">
    <citation type="submission" date="2025-08" db="UniProtKB">
        <authorList>
            <consortium name="Ensembl"/>
        </authorList>
    </citation>
    <scope>IDENTIFICATION</scope>
</reference>
<evidence type="ECO:0000256" key="5">
    <source>
        <dbReference type="ARBA" id="ARBA00039802"/>
    </source>
</evidence>
<evidence type="ECO:0000256" key="1">
    <source>
        <dbReference type="ARBA" id="ARBA00022741"/>
    </source>
</evidence>
<evidence type="ECO:0000256" key="3">
    <source>
        <dbReference type="ARBA" id="ARBA00024472"/>
    </source>
</evidence>
<dbReference type="GO" id="GO:0000166">
    <property type="term" value="F:nucleotide binding"/>
    <property type="evidence" value="ECO:0007669"/>
    <property type="project" value="UniProtKB-KW"/>
</dbReference>
<comment type="catalytic activity">
    <reaction evidence="3">
        <text>adenosine 5'-phosphoramidate + H2O = NH4(+) + AMP</text>
        <dbReference type="Rhea" id="RHEA:67916"/>
        <dbReference type="ChEBI" id="CHEBI:15377"/>
        <dbReference type="ChEBI" id="CHEBI:28938"/>
        <dbReference type="ChEBI" id="CHEBI:57890"/>
        <dbReference type="ChEBI" id="CHEBI:456215"/>
    </reaction>
</comment>